<protein>
    <submittedName>
        <fullName evidence="2">SET domain-containing protein</fullName>
    </submittedName>
</protein>
<dbReference type="SUPFAM" id="SSF82199">
    <property type="entry name" value="SET domain"/>
    <property type="match status" value="1"/>
</dbReference>
<keyword evidence="1" id="KW-1185">Reference proteome</keyword>
<dbReference type="PANTHER" id="PTHR13271">
    <property type="entry name" value="UNCHARACTERIZED PUTATIVE METHYLTRANSFERASE"/>
    <property type="match status" value="1"/>
</dbReference>
<sequence>MASIEQRLDVLRAWLTRNGGRIHPDIALAYDEQSGVHCRASTDLAADTSLCSVPHALALSSLNALVDDELIAFRNRGIPVEAIGHFYLIHQYITKDTSFWKPYLETLPSPAHAHSTPFWFDNEDLAWLADTDVYHTTLARQAAQRANYEQGLEVLQRAGVDTTPYTCKYWAAHKHDSDGRRQTVLMDMSRVSTVDLDFPVLFPIVDIPNHLPDANMDWTYDPGVFSIALAGSVTAGSQIYNNYGPKGNDELLLGYGFCLLNNPFDKVLLTLKQPTPELQRDIRSVHSGYFTQDGVWNSEKATFGIGRCVLDREDLSKIYTQWPEPLIEFLLYILRHERGLLFTFIQHPVAYLTSTDSVGSRYQPHLLRAIVQSLTPKLAKLRSAELSSPTNHKQIQAKTYRDSQVQILDSIINGCRDFLRLDFRPQNPEMQFSRGRGMLLTLEEILTIAGKSKHVGRMDGFLAGIAQSAGTDHVLQLRQAGWEEDVLALLLCHLSLDGWTQSPNPEYLTDIKVDAEEMEHAQGLYDIVRTAAQQLPDSLWHDQKWSASFIAAHGGLIMKYDSFMMMVPNAHSESEEARLVVYLHGLQQS</sequence>
<dbReference type="OrthoDB" id="42889at2759"/>
<dbReference type="InterPro" id="IPR046341">
    <property type="entry name" value="SET_dom_sf"/>
</dbReference>
<dbReference type="InterPro" id="IPR050600">
    <property type="entry name" value="SETD3_SETD6_MTase"/>
</dbReference>
<dbReference type="Gene3D" id="3.90.1410.10">
    <property type="entry name" value="set domain protein methyltransferase, domain 1"/>
    <property type="match status" value="1"/>
</dbReference>
<dbReference type="Proteomes" id="UP000504637">
    <property type="component" value="Unplaced"/>
</dbReference>
<reference evidence="2" key="3">
    <citation type="submission" date="2025-08" db="UniProtKB">
        <authorList>
            <consortium name="RefSeq"/>
        </authorList>
    </citation>
    <scope>IDENTIFICATION</scope>
    <source>
        <strain evidence="2">CBS 342.82</strain>
    </source>
</reference>
<dbReference type="AlphaFoldDB" id="A0A6J3M629"/>
<reference evidence="2" key="2">
    <citation type="submission" date="2020-04" db="EMBL/GenBank/DDBJ databases">
        <authorList>
            <consortium name="NCBI Genome Project"/>
        </authorList>
    </citation>
    <scope>NUCLEOTIDE SEQUENCE</scope>
    <source>
        <strain evidence="2">CBS 342.82</strain>
    </source>
</reference>
<dbReference type="GO" id="GO:0016279">
    <property type="term" value="F:protein-lysine N-methyltransferase activity"/>
    <property type="evidence" value="ECO:0007669"/>
    <property type="project" value="TreeGrafter"/>
</dbReference>
<gene>
    <name evidence="2" type="ORF">K489DRAFT_389206</name>
</gene>
<reference evidence="2" key="1">
    <citation type="submission" date="2020-01" db="EMBL/GenBank/DDBJ databases">
        <authorList>
            <consortium name="DOE Joint Genome Institute"/>
            <person name="Haridas S."/>
            <person name="Albert R."/>
            <person name="Binder M."/>
            <person name="Bloem J."/>
            <person name="Labutti K."/>
            <person name="Salamov A."/>
            <person name="Andreopoulos B."/>
            <person name="Baker S.E."/>
            <person name="Barry K."/>
            <person name="Bills G."/>
            <person name="Bluhm B.H."/>
            <person name="Cannon C."/>
            <person name="Castanera R."/>
            <person name="Culley D.E."/>
            <person name="Daum C."/>
            <person name="Ezra D."/>
            <person name="Gonzalez J.B."/>
            <person name="Henrissat B."/>
            <person name="Kuo A."/>
            <person name="Liang C."/>
            <person name="Lipzen A."/>
            <person name="Lutzoni F."/>
            <person name="Magnuson J."/>
            <person name="Mondo S."/>
            <person name="Nolan M."/>
            <person name="Ohm R."/>
            <person name="Pangilinan J."/>
            <person name="Park H.-J."/>
            <person name="Ramirez L."/>
            <person name="Alfaro M."/>
            <person name="Sun H."/>
            <person name="Tritt A."/>
            <person name="Yoshinaga Y."/>
            <person name="Zwiers L.-H."/>
            <person name="Turgeon B.G."/>
            <person name="Goodwin S.B."/>
            <person name="Spatafora J.W."/>
            <person name="Crous P.W."/>
            <person name="Grigoriev I.V."/>
        </authorList>
    </citation>
    <scope>NUCLEOTIDE SEQUENCE</scope>
    <source>
        <strain evidence="2">CBS 342.82</strain>
    </source>
</reference>
<dbReference type="RefSeq" id="XP_033459348.1">
    <property type="nucleotide sequence ID" value="XM_033606486.1"/>
</dbReference>
<evidence type="ECO:0000313" key="2">
    <source>
        <dbReference type="RefSeq" id="XP_033459348.1"/>
    </source>
</evidence>
<dbReference type="GeneID" id="54364286"/>
<name>A0A6J3M629_9PEZI</name>
<evidence type="ECO:0000313" key="1">
    <source>
        <dbReference type="Proteomes" id="UP000504637"/>
    </source>
</evidence>
<dbReference type="GO" id="GO:0005634">
    <property type="term" value="C:nucleus"/>
    <property type="evidence" value="ECO:0007669"/>
    <property type="project" value="TreeGrafter"/>
</dbReference>
<organism evidence="2">
    <name type="scientific">Dissoconium aciculare CBS 342.82</name>
    <dbReference type="NCBI Taxonomy" id="1314786"/>
    <lineage>
        <taxon>Eukaryota</taxon>
        <taxon>Fungi</taxon>
        <taxon>Dikarya</taxon>
        <taxon>Ascomycota</taxon>
        <taxon>Pezizomycotina</taxon>
        <taxon>Dothideomycetes</taxon>
        <taxon>Dothideomycetidae</taxon>
        <taxon>Mycosphaerellales</taxon>
        <taxon>Dissoconiaceae</taxon>
        <taxon>Dissoconium</taxon>
    </lineage>
</organism>
<proteinExistence type="predicted"/>
<accession>A0A6J3M629</accession>
<dbReference type="PANTHER" id="PTHR13271:SF146">
    <property type="entry name" value="SET DOMAIN-CONTAINING PROTEIN"/>
    <property type="match status" value="1"/>
</dbReference>